<keyword evidence="9" id="KW-1185">Reference proteome</keyword>
<evidence type="ECO:0000256" key="1">
    <source>
        <dbReference type="ARBA" id="ARBA00022481"/>
    </source>
</evidence>
<dbReference type="SUPFAM" id="SSF55008">
    <property type="entry name" value="HMA, heavy metal-associated domain"/>
    <property type="match status" value="1"/>
</dbReference>
<comment type="similarity">
    <text evidence="5">Belongs to the HIPP family.</text>
</comment>
<dbReference type="Proteomes" id="UP001231189">
    <property type="component" value="Unassembled WGS sequence"/>
</dbReference>
<feature type="domain" description="HMA" evidence="7">
    <location>
        <begin position="34"/>
        <end position="100"/>
    </location>
</feature>
<keyword evidence="4" id="KW-0636">Prenylation</keyword>
<dbReference type="GO" id="GO:0046872">
    <property type="term" value="F:metal ion binding"/>
    <property type="evidence" value="ECO:0007669"/>
    <property type="project" value="UniProtKB-KW"/>
</dbReference>
<dbReference type="PANTHER" id="PTHR45811:SF28">
    <property type="entry name" value="HMA DOMAIN-CONTAINING PROTEIN"/>
    <property type="match status" value="1"/>
</dbReference>
<feature type="region of interest" description="Disordered" evidence="6">
    <location>
        <begin position="1"/>
        <end position="31"/>
    </location>
</feature>
<evidence type="ECO:0000313" key="8">
    <source>
        <dbReference type="EMBL" id="KAK1686378.1"/>
    </source>
</evidence>
<evidence type="ECO:0000256" key="6">
    <source>
        <dbReference type="SAM" id="MobiDB-lite"/>
    </source>
</evidence>
<comment type="caution">
    <text evidence="8">The sequence shown here is derived from an EMBL/GenBank/DDBJ whole genome shotgun (WGS) entry which is preliminary data.</text>
</comment>
<sequence length="159" mass="17243">MAHNYEASYARSSGDNVIGDGARGSSSTPVPVKREKGVLKLDLHDARQKQKAMEAITSLHGIDQIVVDMEKQEMTVVGTVDPVHVVERLRKKRFTTHVVSIGPVKEESKDGGNVKGGDKKGGAGDKAPVYTPWYGPPHLPQPYCVICGSTRRCPCPFCT</sequence>
<feature type="region of interest" description="Disordered" evidence="6">
    <location>
        <begin position="105"/>
        <end position="125"/>
    </location>
</feature>
<dbReference type="Gene3D" id="3.30.70.100">
    <property type="match status" value="1"/>
</dbReference>
<protein>
    <recommendedName>
        <fullName evidence="7">HMA domain-containing protein</fullName>
    </recommendedName>
</protein>
<dbReference type="PROSITE" id="PS50846">
    <property type="entry name" value="HMA_2"/>
    <property type="match status" value="1"/>
</dbReference>
<dbReference type="EMBL" id="JAUUTY010000002">
    <property type="protein sequence ID" value="KAK1686378.1"/>
    <property type="molecule type" value="Genomic_DNA"/>
</dbReference>
<dbReference type="AlphaFoldDB" id="A0AAD8TRF9"/>
<dbReference type="InterPro" id="IPR006121">
    <property type="entry name" value="HMA_dom"/>
</dbReference>
<keyword evidence="2" id="KW-0479">Metal-binding</keyword>
<keyword evidence="1" id="KW-0488">Methylation</keyword>
<evidence type="ECO:0000256" key="2">
    <source>
        <dbReference type="ARBA" id="ARBA00022723"/>
    </source>
</evidence>
<gene>
    <name evidence="8" type="ORF">QYE76_047226</name>
</gene>
<dbReference type="PANTHER" id="PTHR45811">
    <property type="entry name" value="COPPER TRANSPORT PROTEIN FAMILY-RELATED"/>
    <property type="match status" value="1"/>
</dbReference>
<reference evidence="8" key="1">
    <citation type="submission" date="2023-07" db="EMBL/GenBank/DDBJ databases">
        <title>A chromosome-level genome assembly of Lolium multiflorum.</title>
        <authorList>
            <person name="Chen Y."/>
            <person name="Copetti D."/>
            <person name="Kolliker R."/>
            <person name="Studer B."/>
        </authorList>
    </citation>
    <scope>NUCLEOTIDE SEQUENCE</scope>
    <source>
        <strain evidence="8">02402/16</strain>
        <tissue evidence="8">Leaf</tissue>
    </source>
</reference>
<evidence type="ECO:0000256" key="3">
    <source>
        <dbReference type="ARBA" id="ARBA00023288"/>
    </source>
</evidence>
<accession>A0AAD8TRF9</accession>
<name>A0AAD8TRF9_LOLMU</name>
<dbReference type="Pfam" id="PF00403">
    <property type="entry name" value="HMA"/>
    <property type="match status" value="1"/>
</dbReference>
<feature type="compositionally biased region" description="Basic and acidic residues" evidence="6">
    <location>
        <begin position="105"/>
        <end position="123"/>
    </location>
</feature>
<dbReference type="InterPro" id="IPR036163">
    <property type="entry name" value="HMA_dom_sf"/>
</dbReference>
<organism evidence="8 9">
    <name type="scientific">Lolium multiflorum</name>
    <name type="common">Italian ryegrass</name>
    <name type="synonym">Lolium perenne subsp. multiflorum</name>
    <dbReference type="NCBI Taxonomy" id="4521"/>
    <lineage>
        <taxon>Eukaryota</taxon>
        <taxon>Viridiplantae</taxon>
        <taxon>Streptophyta</taxon>
        <taxon>Embryophyta</taxon>
        <taxon>Tracheophyta</taxon>
        <taxon>Spermatophyta</taxon>
        <taxon>Magnoliopsida</taxon>
        <taxon>Liliopsida</taxon>
        <taxon>Poales</taxon>
        <taxon>Poaceae</taxon>
        <taxon>BOP clade</taxon>
        <taxon>Pooideae</taxon>
        <taxon>Poodae</taxon>
        <taxon>Poeae</taxon>
        <taxon>Poeae Chloroplast Group 2 (Poeae type)</taxon>
        <taxon>Loliodinae</taxon>
        <taxon>Loliinae</taxon>
        <taxon>Lolium</taxon>
    </lineage>
</organism>
<dbReference type="InterPro" id="IPR051863">
    <property type="entry name" value="HIPP"/>
</dbReference>
<evidence type="ECO:0000256" key="4">
    <source>
        <dbReference type="ARBA" id="ARBA00023289"/>
    </source>
</evidence>
<evidence type="ECO:0000256" key="5">
    <source>
        <dbReference type="ARBA" id="ARBA00024045"/>
    </source>
</evidence>
<proteinExistence type="inferred from homology"/>
<evidence type="ECO:0000313" key="9">
    <source>
        <dbReference type="Proteomes" id="UP001231189"/>
    </source>
</evidence>
<keyword evidence="3" id="KW-0449">Lipoprotein</keyword>
<evidence type="ECO:0000259" key="7">
    <source>
        <dbReference type="PROSITE" id="PS50846"/>
    </source>
</evidence>